<dbReference type="GO" id="GO:0015344">
    <property type="term" value="F:siderophore uptake transmembrane transporter activity"/>
    <property type="evidence" value="ECO:0007669"/>
    <property type="project" value="TreeGrafter"/>
</dbReference>
<dbReference type="Pfam" id="PF13620">
    <property type="entry name" value="CarboxypepD_reg"/>
    <property type="match status" value="1"/>
</dbReference>
<dbReference type="InterPro" id="IPR036942">
    <property type="entry name" value="Beta-barrel_TonB_sf"/>
</dbReference>
<feature type="domain" description="TonB-dependent transporter Oar-like beta-barrel" evidence="8">
    <location>
        <begin position="335"/>
        <end position="753"/>
    </location>
</feature>
<dbReference type="SUPFAM" id="SSF56935">
    <property type="entry name" value="Porins"/>
    <property type="match status" value="1"/>
</dbReference>
<dbReference type="InterPro" id="IPR039426">
    <property type="entry name" value="TonB-dep_rcpt-like"/>
</dbReference>
<evidence type="ECO:0000313" key="9">
    <source>
        <dbReference type="EMBL" id="TMI91281.1"/>
    </source>
</evidence>
<evidence type="ECO:0000256" key="5">
    <source>
        <dbReference type="ARBA" id="ARBA00023136"/>
    </source>
</evidence>
<feature type="signal peptide" evidence="7">
    <location>
        <begin position="1"/>
        <end position="25"/>
    </location>
</feature>
<accession>A0A537K687</accession>
<dbReference type="GO" id="GO:0044718">
    <property type="term" value="P:siderophore transmembrane transport"/>
    <property type="evidence" value="ECO:0007669"/>
    <property type="project" value="TreeGrafter"/>
</dbReference>
<keyword evidence="4" id="KW-0812">Transmembrane</keyword>
<name>A0A537K687_9BACT</name>
<dbReference type="Pfam" id="PF25183">
    <property type="entry name" value="OMP_b-brl_4"/>
    <property type="match status" value="2"/>
</dbReference>
<keyword evidence="5" id="KW-0472">Membrane</keyword>
<evidence type="ECO:0000259" key="8">
    <source>
        <dbReference type="Pfam" id="PF25183"/>
    </source>
</evidence>
<dbReference type="PANTHER" id="PTHR30069">
    <property type="entry name" value="TONB-DEPENDENT OUTER MEMBRANE RECEPTOR"/>
    <property type="match status" value="1"/>
</dbReference>
<keyword evidence="2" id="KW-0813">Transport</keyword>
<evidence type="ECO:0000256" key="7">
    <source>
        <dbReference type="SAM" id="SignalP"/>
    </source>
</evidence>
<evidence type="ECO:0000256" key="3">
    <source>
        <dbReference type="ARBA" id="ARBA00022452"/>
    </source>
</evidence>
<organism evidence="9 10">
    <name type="scientific">Candidatus Segetimicrobium genomatis</name>
    <dbReference type="NCBI Taxonomy" id="2569760"/>
    <lineage>
        <taxon>Bacteria</taxon>
        <taxon>Bacillati</taxon>
        <taxon>Candidatus Sysuimicrobiota</taxon>
        <taxon>Candidatus Sysuimicrobiia</taxon>
        <taxon>Candidatus Sysuimicrobiales</taxon>
        <taxon>Candidatus Segetimicrobiaceae</taxon>
        <taxon>Candidatus Segetimicrobium</taxon>
    </lineage>
</organism>
<dbReference type="PROSITE" id="PS01156">
    <property type="entry name" value="TONB_DEPENDENT_REC_2"/>
    <property type="match status" value="1"/>
</dbReference>
<feature type="domain" description="TonB-dependent transporter Oar-like beta-barrel" evidence="8">
    <location>
        <begin position="238"/>
        <end position="310"/>
    </location>
</feature>
<evidence type="ECO:0000256" key="6">
    <source>
        <dbReference type="ARBA" id="ARBA00023237"/>
    </source>
</evidence>
<comment type="subcellular location">
    <subcellularLocation>
        <location evidence="1">Cell outer membrane</location>
        <topology evidence="1">Multi-pass membrane protein</topology>
    </subcellularLocation>
</comment>
<dbReference type="InterPro" id="IPR057601">
    <property type="entry name" value="Oar-like_b-barrel"/>
</dbReference>
<sequence length="995" mass="107606">MKKQVRGRRSLIASFVASAIASTGAGPGMVWAQESGATLQGKTDANAEVTAKNLETGLTRKTKAGSDGAYALVGLPAGTYKVDAGPGTEQTVTLSVATTEVLDLEKLQTVTITGAAQRLVEVRTSEIGTIVSQHEIETVPQLTRNFLEFADTVPGMQFKVDSSGNTSLQGGAQNTSTVNVYIDGVGQKNYVKEGGVSGQFFSQGNPFPQLAIGEYKVITSNYKAEYDQISSAAVTAETKSGTNRFEGQVFGTYTGQNFRAETPAELATVPNVKTTSKDKEFGGAFGGPIIQDVMHFFVTYEGKRYTTPVTIVPGGSAPAAILAQLPASVASQLGPADKSFDEDLYFGKLDWELGTDDRFVLSAKVRHESASGIDAGNTAPSASFSTINDDKRVDLRWERSADRWFNEFLVTYEDARNSPTANAFGNGAVYTWQAAGFGNGNDQTIVTTGPASPLSTQNKGQKGPAVEEQITFSHLQWLTGDHTVKGGIKHKWAKLSAQDASDINPQFSYDVSTNRGTALTPYKAFFTKPVPGLNPVATSSNRQLGLYLQDDWATNDKLTLNIGVRWDYEVSPSFENHVTPANVVAALMGPNPDPNAPPGQTYAQALALGGVNVNDYISNGHNRSAYTGEFQPRLGFSYDLQADQRHVVFGGYGRSYDRDLFDFLQLEETKAALPEFTIFFQTPDHNCTLSPTCVMWDQKYLNGLQNLQALVSASNTGKEVDALNNNLKVPYSDQFSLGIRNRVADWNTSLSVARINSYDGFVFTLGNRYPSGAFFMNGGQPWGNGVPGFGALIIGNSGIKTRNTEILLSADKPYTRQSNWSTTIAYTFTSASQNRAIAEHYSFDEATIGNYPFIASNAVPKHRLVMTGSVGIPWDVIIAGKFTVETPIPVNDFTCLDHTPPYYPTGSVCQAWAATPPGLGYRSFDMEVTKSFNVRDVSTLQLRVDVLNLFNVKNYNDYLLGGDNGVVSHTVAAYNPTGNIVGVPRSLRMTVSAKF</sequence>
<evidence type="ECO:0000313" key="10">
    <source>
        <dbReference type="Proteomes" id="UP000318509"/>
    </source>
</evidence>
<dbReference type="PANTHER" id="PTHR30069:SF46">
    <property type="entry name" value="OAR PROTEIN"/>
    <property type="match status" value="1"/>
</dbReference>
<reference evidence="9 10" key="1">
    <citation type="journal article" date="2019" name="Nat. Microbiol.">
        <title>Mediterranean grassland soil C-N compound turnover is dependent on rainfall and depth, and is mediated by genomically divergent microorganisms.</title>
        <authorList>
            <person name="Diamond S."/>
            <person name="Andeer P.F."/>
            <person name="Li Z."/>
            <person name="Crits-Christoph A."/>
            <person name="Burstein D."/>
            <person name="Anantharaman K."/>
            <person name="Lane K.R."/>
            <person name="Thomas B.C."/>
            <person name="Pan C."/>
            <person name="Northen T.R."/>
            <person name="Banfield J.F."/>
        </authorList>
    </citation>
    <scope>NUCLEOTIDE SEQUENCE [LARGE SCALE GENOMIC DNA]</scope>
    <source>
        <strain evidence="9">NP_3</strain>
    </source>
</reference>
<keyword evidence="6" id="KW-0998">Cell outer membrane</keyword>
<gene>
    <name evidence="9" type="ORF">E6H00_04415</name>
</gene>
<dbReference type="AlphaFoldDB" id="A0A537K687"/>
<comment type="caution">
    <text evidence="9">The sequence shown here is derived from an EMBL/GenBank/DDBJ whole genome shotgun (WGS) entry which is preliminary data.</text>
</comment>
<dbReference type="EMBL" id="VBAK01000099">
    <property type="protein sequence ID" value="TMI91281.1"/>
    <property type="molecule type" value="Genomic_DNA"/>
</dbReference>
<keyword evidence="9" id="KW-0675">Receptor</keyword>
<keyword evidence="3" id="KW-1134">Transmembrane beta strand</keyword>
<feature type="chain" id="PRO_5021885442" evidence="7">
    <location>
        <begin position="26"/>
        <end position="995"/>
    </location>
</feature>
<proteinExistence type="predicted"/>
<evidence type="ECO:0000256" key="4">
    <source>
        <dbReference type="ARBA" id="ARBA00022692"/>
    </source>
</evidence>
<dbReference type="Gene3D" id="2.40.170.20">
    <property type="entry name" value="TonB-dependent receptor, beta-barrel domain"/>
    <property type="match status" value="1"/>
</dbReference>
<dbReference type="Proteomes" id="UP000318509">
    <property type="component" value="Unassembled WGS sequence"/>
</dbReference>
<dbReference type="GO" id="GO:0009279">
    <property type="term" value="C:cell outer membrane"/>
    <property type="evidence" value="ECO:0007669"/>
    <property type="project" value="UniProtKB-SubCell"/>
</dbReference>
<protein>
    <submittedName>
        <fullName evidence="9">TonB-dependent receptor</fullName>
    </submittedName>
</protein>
<dbReference type="InterPro" id="IPR010917">
    <property type="entry name" value="TonB_rcpt_CS"/>
</dbReference>
<evidence type="ECO:0000256" key="1">
    <source>
        <dbReference type="ARBA" id="ARBA00004571"/>
    </source>
</evidence>
<evidence type="ECO:0000256" key="2">
    <source>
        <dbReference type="ARBA" id="ARBA00022448"/>
    </source>
</evidence>
<keyword evidence="7" id="KW-0732">Signal</keyword>